<accession>A0A3P6A1T3</accession>
<evidence type="ECO:0000313" key="1">
    <source>
        <dbReference type="EMBL" id="CAG7883989.1"/>
    </source>
</evidence>
<gene>
    <name evidence="2" type="ORF">BRAA03T14353Z</name>
    <name evidence="1" type="ORF">BRAPAZ1V2_A03P53320.2</name>
</gene>
<sequence length="60" mass="7441">TFRFYSSKNKNRYSRVTEVRSTRRDQSAKVVRETNRYRFVICGYVRLVFIKFFSFGRWET</sequence>
<reference evidence="2" key="1">
    <citation type="submission" date="2018-11" db="EMBL/GenBank/DDBJ databases">
        <authorList>
            <consortium name="Genoscope - CEA"/>
            <person name="William W."/>
        </authorList>
    </citation>
    <scope>NUCLEOTIDE SEQUENCE</scope>
</reference>
<protein>
    <submittedName>
        <fullName evidence="1">Uncharacterized protein</fullName>
    </submittedName>
</protein>
<dbReference type="Proteomes" id="UP000694005">
    <property type="component" value="Chromosome A03"/>
</dbReference>
<name>A0A3P6A1T3_BRACM</name>
<dbReference type="EMBL" id="LR031572">
    <property type="protein sequence ID" value="VDC83135.1"/>
    <property type="molecule type" value="Genomic_DNA"/>
</dbReference>
<dbReference type="EMBL" id="LS974619">
    <property type="protein sequence ID" value="CAG7883989.1"/>
    <property type="molecule type" value="Genomic_DNA"/>
</dbReference>
<evidence type="ECO:0000313" key="2">
    <source>
        <dbReference type="EMBL" id="VDC83135.1"/>
    </source>
</evidence>
<dbReference type="Gramene" id="A03p53320.2_BraZ1">
    <property type="protein sequence ID" value="A03p53320.2_BraZ1.CDS"/>
    <property type="gene ID" value="A03g53320.2_BraZ1"/>
</dbReference>
<organism evidence="2">
    <name type="scientific">Brassica campestris</name>
    <name type="common">Field mustard</name>
    <dbReference type="NCBI Taxonomy" id="3711"/>
    <lineage>
        <taxon>Eukaryota</taxon>
        <taxon>Viridiplantae</taxon>
        <taxon>Streptophyta</taxon>
        <taxon>Embryophyta</taxon>
        <taxon>Tracheophyta</taxon>
        <taxon>Spermatophyta</taxon>
        <taxon>Magnoliopsida</taxon>
        <taxon>eudicotyledons</taxon>
        <taxon>Gunneridae</taxon>
        <taxon>Pentapetalae</taxon>
        <taxon>rosids</taxon>
        <taxon>malvids</taxon>
        <taxon>Brassicales</taxon>
        <taxon>Brassicaceae</taxon>
        <taxon>Brassiceae</taxon>
        <taxon>Brassica</taxon>
    </lineage>
</organism>
<dbReference type="AlphaFoldDB" id="A0A3P6A1T3"/>
<proteinExistence type="predicted"/>
<feature type="non-terminal residue" evidence="2">
    <location>
        <position position="1"/>
    </location>
</feature>